<dbReference type="GeneID" id="91087189"/>
<evidence type="ECO:0000256" key="3">
    <source>
        <dbReference type="SAM" id="SignalP"/>
    </source>
</evidence>
<feature type="region of interest" description="Disordered" evidence="1">
    <location>
        <begin position="418"/>
        <end position="456"/>
    </location>
</feature>
<feature type="chain" id="PRO_5042462943" description="Mid2 domain-containing protein" evidence="3">
    <location>
        <begin position="25"/>
        <end position="486"/>
    </location>
</feature>
<evidence type="ECO:0000256" key="1">
    <source>
        <dbReference type="SAM" id="MobiDB-lite"/>
    </source>
</evidence>
<dbReference type="AlphaFoldDB" id="A0AAJ8JSP6"/>
<dbReference type="EMBL" id="CP143786">
    <property type="protein sequence ID" value="WVN87783.1"/>
    <property type="molecule type" value="Genomic_DNA"/>
</dbReference>
<accession>A0AAJ8JSP6</accession>
<reference evidence="4" key="3">
    <citation type="submission" date="2024-01" db="EMBL/GenBank/DDBJ databases">
        <authorList>
            <person name="Coelho M.A."/>
            <person name="David-Palma M."/>
            <person name="Shea T."/>
            <person name="Sun S."/>
            <person name="Cuomo C.A."/>
            <person name="Heitman J."/>
        </authorList>
    </citation>
    <scope>NUCLEOTIDE SEQUENCE</scope>
    <source>
        <strain evidence="4">CBS 7841</strain>
    </source>
</reference>
<dbReference type="PANTHER" id="PTHR37487:SF3">
    <property type="entry name" value="CLEAVAGE_POLYADENYLATION SPECIFICITY FACTOR A SUBUNIT N-TERMINAL DOMAIN-CONTAINING PROTEIN"/>
    <property type="match status" value="1"/>
</dbReference>
<keyword evidence="5" id="KW-1185">Reference proteome</keyword>
<dbReference type="KEGG" id="cdep:91087189"/>
<protein>
    <recommendedName>
        <fullName evidence="6">Mid2 domain-containing protein</fullName>
    </recommendedName>
</protein>
<feature type="compositionally biased region" description="Basic and acidic residues" evidence="1">
    <location>
        <begin position="437"/>
        <end position="456"/>
    </location>
</feature>
<sequence>MLKRATLVAGSCVLILALHTKAFSFSTGTPTQCGNLTVQWDGGSPPFQLHLVPTVEVAGGHIESIAIPRELQKPYTFSFNLDQPAGLNFIMTMGDASGFGTGGTTPVLTVESSDHSTCVPSMVNADFFFSVSPNSNPQSCSSMSITWASNATDPTTLYGMIPHGTAFQIPIDDSGTSKDWTVNIASGTQFLLMMRDAGPYGTGGSTGLYTVQSGNTGCLDASSPASAASVAISTSSSAVNTASVSGVGGTSSGDSAGHGRSNGRKIGAIVGGTLGGFFFLVLLGLLLFFCIRRRTQSSSTSDSSGVKSYGFPHEKGKRRQTVDLMDASEGGEGEEQMIGDDTYQLDPFRYPSPHEIPEGDNAGTSAATERNAEERPLSWTGDKIQPSTNTSQNYQSFYNGVDSSMAPTVATVGHETANGPTIRRENSMRKSTVSQFEQRRQSETDHRVENEDENEHVTRFVQHEDAGKIVDLPPRYDQLKARNPDQ</sequence>
<feature type="signal peptide" evidence="3">
    <location>
        <begin position="1"/>
        <end position="24"/>
    </location>
</feature>
<keyword evidence="3" id="KW-0732">Signal</keyword>
<feature type="compositionally biased region" description="Low complexity" evidence="1">
    <location>
        <begin position="297"/>
        <end position="308"/>
    </location>
</feature>
<feature type="region of interest" description="Disordered" evidence="1">
    <location>
        <begin position="297"/>
        <end position="323"/>
    </location>
</feature>
<organism evidence="4 5">
    <name type="scientific">Cryptococcus depauperatus CBS 7841</name>
    <dbReference type="NCBI Taxonomy" id="1295531"/>
    <lineage>
        <taxon>Eukaryota</taxon>
        <taxon>Fungi</taxon>
        <taxon>Dikarya</taxon>
        <taxon>Basidiomycota</taxon>
        <taxon>Agaricomycotina</taxon>
        <taxon>Tremellomycetes</taxon>
        <taxon>Tremellales</taxon>
        <taxon>Cryptococcaceae</taxon>
        <taxon>Cryptococcus</taxon>
    </lineage>
</organism>
<feature type="region of interest" description="Disordered" evidence="1">
    <location>
        <begin position="343"/>
        <end position="391"/>
    </location>
</feature>
<evidence type="ECO:0000256" key="2">
    <source>
        <dbReference type="SAM" id="Phobius"/>
    </source>
</evidence>
<feature type="region of interest" description="Disordered" evidence="1">
    <location>
        <begin position="241"/>
        <end position="260"/>
    </location>
</feature>
<keyword evidence="2" id="KW-1133">Transmembrane helix</keyword>
<dbReference type="RefSeq" id="XP_066068483.1">
    <property type="nucleotide sequence ID" value="XM_066212386.1"/>
</dbReference>
<dbReference type="PANTHER" id="PTHR37487">
    <property type="entry name" value="CHROMOSOME 1, WHOLE GENOME SHOTGUN SEQUENCE"/>
    <property type="match status" value="1"/>
</dbReference>
<evidence type="ECO:0000313" key="5">
    <source>
        <dbReference type="Proteomes" id="UP000094043"/>
    </source>
</evidence>
<reference evidence="4" key="1">
    <citation type="submission" date="2016-06" db="EMBL/GenBank/DDBJ databases">
        <authorList>
            <person name="Cuomo C."/>
            <person name="Litvintseva A."/>
            <person name="Heitman J."/>
            <person name="Chen Y."/>
            <person name="Sun S."/>
            <person name="Springer D."/>
            <person name="Dromer F."/>
            <person name="Young S."/>
            <person name="Zeng Q."/>
            <person name="Chapman S."/>
            <person name="Gujja S."/>
            <person name="Saif S."/>
            <person name="Birren B."/>
        </authorList>
    </citation>
    <scope>NUCLEOTIDE SEQUENCE</scope>
    <source>
        <strain evidence="4">CBS 7841</strain>
    </source>
</reference>
<evidence type="ECO:0008006" key="6">
    <source>
        <dbReference type="Google" id="ProtNLM"/>
    </source>
</evidence>
<dbReference type="Proteomes" id="UP000094043">
    <property type="component" value="Chromosome 3"/>
</dbReference>
<proteinExistence type="predicted"/>
<keyword evidence="2" id="KW-0472">Membrane</keyword>
<name>A0AAJ8JSP6_9TREE</name>
<evidence type="ECO:0000313" key="4">
    <source>
        <dbReference type="EMBL" id="WVN87783.1"/>
    </source>
</evidence>
<keyword evidence="2" id="KW-0812">Transmembrane</keyword>
<gene>
    <name evidence="4" type="ORF">L203_102978</name>
</gene>
<feature type="transmembrane region" description="Helical" evidence="2">
    <location>
        <begin position="266"/>
        <end position="291"/>
    </location>
</feature>
<reference evidence="4" key="2">
    <citation type="journal article" date="2022" name="Elife">
        <title>Obligate sexual reproduction of a homothallic fungus closely related to the Cryptococcus pathogenic species complex.</title>
        <authorList>
            <person name="Passer A.R."/>
            <person name="Clancey S.A."/>
            <person name="Shea T."/>
            <person name="David-Palma M."/>
            <person name="Averette A.F."/>
            <person name="Boekhout T."/>
            <person name="Porcel B.M."/>
            <person name="Nowrousian M."/>
            <person name="Cuomo C.A."/>
            <person name="Sun S."/>
            <person name="Heitman J."/>
            <person name="Coelho M.A."/>
        </authorList>
    </citation>
    <scope>NUCLEOTIDE SEQUENCE</scope>
    <source>
        <strain evidence="4">CBS 7841</strain>
    </source>
</reference>